<evidence type="ECO:0000313" key="12">
    <source>
        <dbReference type="EMBL" id="VCW76594.1"/>
    </source>
</evidence>
<keyword evidence="3" id="KW-0716">Sensory transduction</keyword>
<dbReference type="AlphaFoldDB" id="A0A9X9PXS3"/>
<accession>A0A9X9PXS3</accession>
<feature type="transmembrane region" description="Helical" evidence="10">
    <location>
        <begin position="222"/>
        <end position="244"/>
    </location>
</feature>
<evidence type="ECO:0000256" key="9">
    <source>
        <dbReference type="ARBA" id="ARBA00023224"/>
    </source>
</evidence>
<keyword evidence="4 10" id="KW-0812">Transmembrane</keyword>
<dbReference type="InterPro" id="IPR017452">
    <property type="entry name" value="GPCR_Rhodpsn_7TM"/>
</dbReference>
<comment type="caution">
    <text evidence="12">The sequence shown here is derived from an EMBL/GenBank/DDBJ whole genome shotgun (WGS) entry which is preliminary data.</text>
</comment>
<comment type="subcellular location">
    <subcellularLocation>
        <location evidence="1">Cell membrane</location>
        <topology evidence="1">Multi-pass membrane protein</topology>
    </subcellularLocation>
</comment>
<keyword evidence="5 10" id="KW-1133">Transmembrane helix</keyword>
<proteinExistence type="predicted"/>
<evidence type="ECO:0000313" key="13">
    <source>
        <dbReference type="Proteomes" id="UP000269945"/>
    </source>
</evidence>
<protein>
    <recommendedName>
        <fullName evidence="11">G-protein coupled receptors family 1 profile domain-containing protein</fullName>
    </recommendedName>
</protein>
<feature type="transmembrane region" description="Helical" evidence="10">
    <location>
        <begin position="84"/>
        <end position="102"/>
    </location>
</feature>
<keyword evidence="9" id="KW-0807">Transducer</keyword>
<keyword evidence="8" id="KW-0675">Receptor</keyword>
<dbReference type="Gene3D" id="1.20.1070.10">
    <property type="entry name" value="Rhodopsin 7-helix transmembrane proteins"/>
    <property type="match status" value="1"/>
</dbReference>
<dbReference type="Proteomes" id="UP000269945">
    <property type="component" value="Unassembled WGS sequence"/>
</dbReference>
<evidence type="ECO:0000256" key="2">
    <source>
        <dbReference type="ARBA" id="ARBA00022475"/>
    </source>
</evidence>
<dbReference type="GO" id="GO:0004984">
    <property type="term" value="F:olfactory receptor activity"/>
    <property type="evidence" value="ECO:0007669"/>
    <property type="project" value="InterPro"/>
</dbReference>
<evidence type="ECO:0000256" key="3">
    <source>
        <dbReference type="ARBA" id="ARBA00022606"/>
    </source>
</evidence>
<dbReference type="EMBL" id="CYRY02007605">
    <property type="protein sequence ID" value="VCW76594.1"/>
    <property type="molecule type" value="Genomic_DNA"/>
</dbReference>
<gene>
    <name evidence="12" type="ORF">BN2614_LOCUS3</name>
</gene>
<feature type="transmembrane region" description="Helical" evidence="10">
    <location>
        <begin position="20"/>
        <end position="40"/>
    </location>
</feature>
<dbReference type="Pfam" id="PF13853">
    <property type="entry name" value="7tm_4"/>
    <property type="match status" value="1"/>
</dbReference>
<feature type="transmembrane region" description="Helical" evidence="10">
    <location>
        <begin position="192"/>
        <end position="210"/>
    </location>
</feature>
<evidence type="ECO:0000256" key="5">
    <source>
        <dbReference type="ARBA" id="ARBA00022989"/>
    </source>
</evidence>
<evidence type="ECO:0000256" key="1">
    <source>
        <dbReference type="ARBA" id="ARBA00004651"/>
    </source>
</evidence>
<keyword evidence="13" id="KW-1185">Reference proteome</keyword>
<dbReference type="SUPFAM" id="SSF81321">
    <property type="entry name" value="Family A G protein-coupled receptor-like"/>
    <property type="match status" value="1"/>
</dbReference>
<feature type="domain" description="G-protein coupled receptors family 1 profile" evidence="11">
    <location>
        <begin position="34"/>
        <end position="244"/>
    </location>
</feature>
<keyword evidence="6" id="KW-0297">G-protein coupled receptor</keyword>
<evidence type="ECO:0000256" key="6">
    <source>
        <dbReference type="ARBA" id="ARBA00023040"/>
    </source>
</evidence>
<organism evidence="12 13">
    <name type="scientific">Gulo gulo</name>
    <name type="common">Wolverine</name>
    <name type="synonym">Gluton</name>
    <dbReference type="NCBI Taxonomy" id="48420"/>
    <lineage>
        <taxon>Eukaryota</taxon>
        <taxon>Metazoa</taxon>
        <taxon>Chordata</taxon>
        <taxon>Craniata</taxon>
        <taxon>Vertebrata</taxon>
        <taxon>Euteleostomi</taxon>
        <taxon>Mammalia</taxon>
        <taxon>Eutheria</taxon>
        <taxon>Laurasiatheria</taxon>
        <taxon>Carnivora</taxon>
        <taxon>Caniformia</taxon>
        <taxon>Musteloidea</taxon>
        <taxon>Mustelidae</taxon>
        <taxon>Guloninae</taxon>
        <taxon>Gulo</taxon>
    </lineage>
</organism>
<dbReference type="PANTHER" id="PTHR26453">
    <property type="entry name" value="OLFACTORY RECEPTOR"/>
    <property type="match status" value="1"/>
</dbReference>
<keyword evidence="7 10" id="KW-0472">Membrane</keyword>
<keyword evidence="2" id="KW-1003">Cell membrane</keyword>
<name>A0A9X9PXS3_GULGU</name>
<evidence type="ECO:0000256" key="10">
    <source>
        <dbReference type="SAM" id="Phobius"/>
    </source>
</evidence>
<reference evidence="12 13" key="1">
    <citation type="submission" date="2018-10" db="EMBL/GenBank/DDBJ databases">
        <authorList>
            <person name="Ekblom R."/>
            <person name="Jareborg N."/>
        </authorList>
    </citation>
    <scope>NUCLEOTIDE SEQUENCE [LARGE SCALE GENOMIC DNA]</scope>
    <source>
        <tissue evidence="12">Muscle</tissue>
    </source>
</reference>
<evidence type="ECO:0000256" key="4">
    <source>
        <dbReference type="ARBA" id="ARBA00022692"/>
    </source>
</evidence>
<dbReference type="InterPro" id="IPR000725">
    <property type="entry name" value="Olfact_rcpt"/>
</dbReference>
<dbReference type="GO" id="GO:0005886">
    <property type="term" value="C:plasma membrane"/>
    <property type="evidence" value="ECO:0007669"/>
    <property type="project" value="UniProtKB-SubCell"/>
</dbReference>
<dbReference type="GO" id="GO:0004930">
    <property type="term" value="F:G protein-coupled receptor activity"/>
    <property type="evidence" value="ECO:0007669"/>
    <property type="project" value="UniProtKB-KW"/>
</dbReference>
<evidence type="ECO:0000259" key="11">
    <source>
        <dbReference type="PROSITE" id="PS50262"/>
    </source>
</evidence>
<sequence>MATQSSPGGFLLLGGLERIVFAVVLTSYLLTQVGNTLIILMSVQDPKLHSPVYFFLSDLSFLDLRFTMSSILQMLANLWGPKPISFFGCSVQLFIFLFLGTTECTLLTVMASNCCVATCQHPHYTTSIQPCRCQQLASMAGVTRLLESVVQTPPPLRLPLCSHRQMEDFVCEVPALITLSCGTTTYNEIQMAAASTLILVSYCAIAQAVLRINSAEEWRKMFGTFSFHLTVVTLLYSSVIAVYLQPQSSYARKRGKFLGLFYAVGTPAFTLSPEEQGSQESLQEVAGEGQGHKEELSAGPCAFQSRGGPRAIGRKPVFPTSVPSPTVPRQWMMATCVHACVLACFLPVRQRLEVG</sequence>
<dbReference type="PROSITE" id="PS50262">
    <property type="entry name" value="G_PROTEIN_RECEP_F1_2"/>
    <property type="match status" value="1"/>
</dbReference>
<dbReference type="FunFam" id="1.20.1070.10:FF:000015">
    <property type="entry name" value="Olfactory receptor"/>
    <property type="match status" value="1"/>
</dbReference>
<evidence type="ECO:0000256" key="8">
    <source>
        <dbReference type="ARBA" id="ARBA00023170"/>
    </source>
</evidence>
<evidence type="ECO:0000256" key="7">
    <source>
        <dbReference type="ARBA" id="ARBA00023136"/>
    </source>
</evidence>